<comment type="caution">
    <text evidence="2">The sequence shown here is derived from an EMBL/GenBank/DDBJ whole genome shotgun (WGS) entry which is preliminary data.</text>
</comment>
<evidence type="ECO:0000313" key="3">
    <source>
        <dbReference type="Proteomes" id="UP000789901"/>
    </source>
</evidence>
<feature type="non-terminal residue" evidence="2">
    <location>
        <position position="1"/>
    </location>
</feature>
<accession>A0ABN7WR12</accession>
<protein>
    <submittedName>
        <fullName evidence="2">24875_t:CDS:1</fullName>
    </submittedName>
</protein>
<evidence type="ECO:0000313" key="2">
    <source>
        <dbReference type="EMBL" id="CAG8837560.1"/>
    </source>
</evidence>
<keyword evidence="3" id="KW-1185">Reference proteome</keyword>
<sequence length="44" mass="4965">KQSTKISEYDTTDSSYSYEQVLPKHQKANVQDELVGQSSDTSKN</sequence>
<dbReference type="EMBL" id="CAJVQB010056148">
    <property type="protein sequence ID" value="CAG8837560.1"/>
    <property type="molecule type" value="Genomic_DNA"/>
</dbReference>
<organism evidence="2 3">
    <name type="scientific">Gigaspora margarita</name>
    <dbReference type="NCBI Taxonomy" id="4874"/>
    <lineage>
        <taxon>Eukaryota</taxon>
        <taxon>Fungi</taxon>
        <taxon>Fungi incertae sedis</taxon>
        <taxon>Mucoromycota</taxon>
        <taxon>Glomeromycotina</taxon>
        <taxon>Glomeromycetes</taxon>
        <taxon>Diversisporales</taxon>
        <taxon>Gigasporaceae</taxon>
        <taxon>Gigaspora</taxon>
    </lineage>
</organism>
<dbReference type="Proteomes" id="UP000789901">
    <property type="component" value="Unassembled WGS sequence"/>
</dbReference>
<gene>
    <name evidence="2" type="ORF">GMARGA_LOCUS33555</name>
</gene>
<reference evidence="2 3" key="1">
    <citation type="submission" date="2021-06" db="EMBL/GenBank/DDBJ databases">
        <authorList>
            <person name="Kallberg Y."/>
            <person name="Tangrot J."/>
            <person name="Rosling A."/>
        </authorList>
    </citation>
    <scope>NUCLEOTIDE SEQUENCE [LARGE SCALE GENOMIC DNA]</scope>
    <source>
        <strain evidence="2 3">120-4 pot B 10/14</strain>
    </source>
</reference>
<feature type="region of interest" description="Disordered" evidence="1">
    <location>
        <begin position="1"/>
        <end position="44"/>
    </location>
</feature>
<name>A0ABN7WR12_GIGMA</name>
<evidence type="ECO:0000256" key="1">
    <source>
        <dbReference type="SAM" id="MobiDB-lite"/>
    </source>
</evidence>
<proteinExistence type="predicted"/>